<dbReference type="KEGG" id="pavi:110759430"/>
<dbReference type="InterPro" id="IPR005162">
    <property type="entry name" value="Retrotrans_gag_dom"/>
</dbReference>
<feature type="coiled-coil region" evidence="1">
    <location>
        <begin position="423"/>
        <end position="450"/>
    </location>
</feature>
<feature type="compositionally biased region" description="Basic and acidic residues" evidence="2">
    <location>
        <begin position="485"/>
        <end position="496"/>
    </location>
</feature>
<organism evidence="4 5">
    <name type="scientific">Prunus avium</name>
    <name type="common">Cherry</name>
    <name type="synonym">Cerasus avium</name>
    <dbReference type="NCBI Taxonomy" id="42229"/>
    <lineage>
        <taxon>Eukaryota</taxon>
        <taxon>Viridiplantae</taxon>
        <taxon>Streptophyta</taxon>
        <taxon>Embryophyta</taxon>
        <taxon>Tracheophyta</taxon>
        <taxon>Spermatophyta</taxon>
        <taxon>Magnoliopsida</taxon>
        <taxon>eudicotyledons</taxon>
        <taxon>Gunneridae</taxon>
        <taxon>Pentapetalae</taxon>
        <taxon>rosids</taxon>
        <taxon>fabids</taxon>
        <taxon>Rosales</taxon>
        <taxon>Rosaceae</taxon>
        <taxon>Amygdaloideae</taxon>
        <taxon>Amygdaleae</taxon>
        <taxon>Prunus</taxon>
    </lineage>
</organism>
<feature type="compositionally biased region" description="Polar residues" evidence="2">
    <location>
        <begin position="519"/>
        <end position="529"/>
    </location>
</feature>
<feature type="domain" description="Retrotransposon gag" evidence="3">
    <location>
        <begin position="142"/>
        <end position="235"/>
    </location>
</feature>
<keyword evidence="1" id="KW-0175">Coiled coil</keyword>
<name>A0A6P5SU37_PRUAV</name>
<sequence length="537" mass="61167">MVSTRSQPTQFVSFDPEPERILRKQRREQFLASDSSLQDTFLQNLFADFVDSKVKMALAIPAAGRPLRESLAARANDVPNCIVYPEQEEGDSFEIRHHMLEILPTFRGLPNEDANIHIAKFIVGCKNILIKGFSAEAIKLCLFPFTLKDKAETWLFTLPANSITTWQQLHTKFLNKYYPASKTLNYKREILTFTQKPNEEFYEAWERYTEMYMKCPHANIDADTQMNIFFDGLNPTSKSHVNASAGGSLSNKSAREAFELFDMMATESQQWAAEHSQKRGIFELSVGSPNMSAQMEKMEKKIDAKFDILLQQIANSTQQQPPATTVCTICSMATHDIMGCPHKESYPELVEQHVNMMNSYQRPRNDAYATHYNPGWRDHPNFKWGDNQNNQKPFQHAQKPYVPSRPSLDDQLAKLAATTQSFIEGNNQRFQNVEASIKSLEQQFGQLAAQISEREIGKFPSQSVPNPRGREDCNVVRTLRCGKSYDNRENSTEKDQPAVNIYAENTETAADPADPAEQQKLSSTETVPEQVSERVYE</sequence>
<dbReference type="Pfam" id="PF03732">
    <property type="entry name" value="Retrotrans_gag"/>
    <property type="match status" value="1"/>
</dbReference>
<protein>
    <submittedName>
        <fullName evidence="5">Uncharacterized protein LOC110759430</fullName>
    </submittedName>
</protein>
<gene>
    <name evidence="5" type="primary">LOC110759430</name>
</gene>
<evidence type="ECO:0000259" key="3">
    <source>
        <dbReference type="Pfam" id="PF03732"/>
    </source>
</evidence>
<dbReference type="PANTHER" id="PTHR33223:SF11">
    <property type="entry name" value="ELEMENT PROTEIN, PUTATIVE-RELATED"/>
    <property type="match status" value="1"/>
</dbReference>
<dbReference type="PANTHER" id="PTHR33223">
    <property type="entry name" value="CCHC-TYPE DOMAIN-CONTAINING PROTEIN"/>
    <property type="match status" value="1"/>
</dbReference>
<dbReference type="GeneID" id="110759430"/>
<dbReference type="Proteomes" id="UP000515124">
    <property type="component" value="Unplaced"/>
</dbReference>
<feature type="region of interest" description="Disordered" evidence="2">
    <location>
        <begin position="485"/>
        <end position="537"/>
    </location>
</feature>
<evidence type="ECO:0000256" key="1">
    <source>
        <dbReference type="SAM" id="Coils"/>
    </source>
</evidence>
<dbReference type="RefSeq" id="XP_021817168.1">
    <property type="nucleotide sequence ID" value="XM_021961476.1"/>
</dbReference>
<reference evidence="5" key="1">
    <citation type="submission" date="2025-08" db="UniProtKB">
        <authorList>
            <consortium name="RefSeq"/>
        </authorList>
    </citation>
    <scope>IDENTIFICATION</scope>
</reference>
<keyword evidence="4" id="KW-1185">Reference proteome</keyword>
<evidence type="ECO:0000313" key="4">
    <source>
        <dbReference type="Proteomes" id="UP000515124"/>
    </source>
</evidence>
<feature type="region of interest" description="Disordered" evidence="2">
    <location>
        <begin position="387"/>
        <end position="406"/>
    </location>
</feature>
<accession>A0A6P5SU37</accession>
<evidence type="ECO:0000313" key="5">
    <source>
        <dbReference type="RefSeq" id="XP_021817168.1"/>
    </source>
</evidence>
<proteinExistence type="predicted"/>
<feature type="non-terminal residue" evidence="5">
    <location>
        <position position="537"/>
    </location>
</feature>
<evidence type="ECO:0000256" key="2">
    <source>
        <dbReference type="SAM" id="MobiDB-lite"/>
    </source>
</evidence>
<dbReference type="AlphaFoldDB" id="A0A6P5SU37"/>